<comment type="caution">
    <text evidence="3">The sequence shown here is derived from an EMBL/GenBank/DDBJ whole genome shotgun (WGS) entry which is preliminary data.</text>
</comment>
<organism evidence="3 4">
    <name type="scientific">Coccomyxa subellipsoidea</name>
    <dbReference type="NCBI Taxonomy" id="248742"/>
    <lineage>
        <taxon>Eukaryota</taxon>
        <taxon>Viridiplantae</taxon>
        <taxon>Chlorophyta</taxon>
        <taxon>core chlorophytes</taxon>
        <taxon>Trebouxiophyceae</taxon>
        <taxon>Trebouxiophyceae incertae sedis</taxon>
        <taxon>Coccomyxaceae</taxon>
        <taxon>Coccomyxa</taxon>
    </lineage>
</organism>
<keyword evidence="4" id="KW-1185">Reference proteome</keyword>
<dbReference type="InterPro" id="IPR012338">
    <property type="entry name" value="Beta-lactam/transpept-like"/>
</dbReference>
<dbReference type="InterPro" id="IPR001466">
    <property type="entry name" value="Beta-lactam-related"/>
</dbReference>
<feature type="domain" description="Beta-lactamase-related" evidence="2">
    <location>
        <begin position="41"/>
        <end position="400"/>
    </location>
</feature>
<feature type="signal peptide" evidence="1">
    <location>
        <begin position="1"/>
        <end position="22"/>
    </location>
</feature>
<dbReference type="SUPFAM" id="SSF56601">
    <property type="entry name" value="beta-lactamase/transpeptidase-like"/>
    <property type="match status" value="1"/>
</dbReference>
<dbReference type="EMBL" id="JALJOT010000009">
    <property type="protein sequence ID" value="KAK9907697.1"/>
    <property type="molecule type" value="Genomic_DNA"/>
</dbReference>
<evidence type="ECO:0000313" key="3">
    <source>
        <dbReference type="EMBL" id="KAK9907697.1"/>
    </source>
</evidence>
<dbReference type="Gene3D" id="3.40.710.10">
    <property type="entry name" value="DD-peptidase/beta-lactamase superfamily"/>
    <property type="match status" value="1"/>
</dbReference>
<dbReference type="InterPro" id="IPR050491">
    <property type="entry name" value="AmpC-like"/>
</dbReference>
<accession>A0ABR2YLD7</accession>
<evidence type="ECO:0000313" key="4">
    <source>
        <dbReference type="Proteomes" id="UP001491310"/>
    </source>
</evidence>
<evidence type="ECO:0000259" key="2">
    <source>
        <dbReference type="Pfam" id="PF00144"/>
    </source>
</evidence>
<proteinExistence type="predicted"/>
<gene>
    <name evidence="3" type="ORF">WJX75_008353</name>
</gene>
<evidence type="ECO:0000256" key="1">
    <source>
        <dbReference type="SAM" id="SignalP"/>
    </source>
</evidence>
<reference evidence="3 4" key="1">
    <citation type="journal article" date="2024" name="Nat. Commun.">
        <title>Phylogenomics reveals the evolutionary origins of lichenization in chlorophyte algae.</title>
        <authorList>
            <person name="Puginier C."/>
            <person name="Libourel C."/>
            <person name="Otte J."/>
            <person name="Skaloud P."/>
            <person name="Haon M."/>
            <person name="Grisel S."/>
            <person name="Petersen M."/>
            <person name="Berrin J.G."/>
            <person name="Delaux P.M."/>
            <person name="Dal Grande F."/>
            <person name="Keller J."/>
        </authorList>
    </citation>
    <scope>NUCLEOTIDE SEQUENCE [LARGE SCALE GENOMIC DNA]</scope>
    <source>
        <strain evidence="3 4">SAG 216-7</strain>
    </source>
</reference>
<dbReference type="PANTHER" id="PTHR46825">
    <property type="entry name" value="D-ALANYL-D-ALANINE-CARBOXYPEPTIDASE/ENDOPEPTIDASE AMPH"/>
    <property type="match status" value="1"/>
</dbReference>
<dbReference type="PANTHER" id="PTHR46825:SF9">
    <property type="entry name" value="BETA-LACTAMASE-RELATED DOMAIN-CONTAINING PROTEIN"/>
    <property type="match status" value="1"/>
</dbReference>
<name>A0ABR2YLD7_9CHLO</name>
<feature type="chain" id="PRO_5047325435" description="Beta-lactamase-related domain-containing protein" evidence="1">
    <location>
        <begin position="23"/>
        <end position="484"/>
    </location>
</feature>
<dbReference type="Pfam" id="PF00144">
    <property type="entry name" value="Beta-lactamase"/>
    <property type="match status" value="1"/>
</dbReference>
<dbReference type="Proteomes" id="UP001491310">
    <property type="component" value="Unassembled WGS sequence"/>
</dbReference>
<sequence length="484" mass="52594">MLHHGVVVRLFFATALLKVAIAASTSTQYAKEVSSALNFVTKLSESRIIGGTVAVQKAGQLVWSKGFGYASEELDVPLQDDHIFPIGSNTKFFTAVAIYQLQEKGLLNVSDAVNGYIDPADFGLDGPWCPKVHGQEELGCQEPTFKQLLQMTSGLLPSDNLGCGTPNSTWTPSDWFWPYRLLAVNLTYGDASGDTGNWLDGTASAADLLRFQGSMKYPMLHVPGSQYCYVNTNFNIAGYVVERLTNMSFTSYVNEFILKPANLTNTYYWIGGQGMEPLGIRKHVVSIPAYTTTFENQDARGAPAFPVVNRVSWLEMDLSAFAGAAGAMFSDTFDLLKWYNTFTAHPEVLGLTKQTLAALTEPVEPIVSGQVKNAFFAQGIVVEDVTAKGKKILYTGGIWGFLTHIEYWLNDSDPSKSDAVLFFSNVSPIIPAASNGTCSVRSAQNGNAISLEPEACVATGADMTMYVTTQLAQMFNITGDYSSS</sequence>
<protein>
    <recommendedName>
        <fullName evidence="2">Beta-lactamase-related domain-containing protein</fullName>
    </recommendedName>
</protein>
<keyword evidence="1" id="KW-0732">Signal</keyword>